<dbReference type="SUPFAM" id="SSF74788">
    <property type="entry name" value="Cullin repeat-like"/>
    <property type="match status" value="1"/>
</dbReference>
<evidence type="ECO:0000313" key="10">
    <source>
        <dbReference type="EMBL" id="CAH0561212.1"/>
    </source>
</evidence>
<dbReference type="InterPro" id="IPR007255">
    <property type="entry name" value="COG8"/>
</dbReference>
<dbReference type="PANTHER" id="PTHR21311">
    <property type="entry name" value="CONSERVED OLIGOMERIC GOLGI COMPLEX COMPONENT 8"/>
    <property type="match status" value="1"/>
</dbReference>
<reference evidence="10" key="1">
    <citation type="submission" date="2021-12" db="EMBL/GenBank/DDBJ databases">
        <authorList>
            <person name="King R."/>
        </authorList>
    </citation>
    <scope>NUCLEOTIDE SEQUENCE</scope>
</reference>
<gene>
    <name evidence="10" type="ORF">MELIAE_LOCUS10798</name>
</gene>
<evidence type="ECO:0000256" key="6">
    <source>
        <dbReference type="ARBA" id="ARBA00023034"/>
    </source>
</evidence>
<keyword evidence="6 9" id="KW-0333">Golgi apparatus</keyword>
<protein>
    <recommendedName>
        <fullName evidence="3 9">Conserved oligomeric Golgi complex subunit 8</fullName>
        <shortName evidence="9">COG complex subunit 8</shortName>
    </recommendedName>
    <alternativeName>
        <fullName evidence="8 9">Component of oligomeric Golgi complex 8</fullName>
    </alternativeName>
</protein>
<keyword evidence="5 9" id="KW-0653">Protein transport</keyword>
<comment type="subcellular location">
    <subcellularLocation>
        <location evidence="1 9">Golgi apparatus membrane</location>
        <topology evidence="1 9">Peripheral membrane protein</topology>
    </subcellularLocation>
</comment>
<evidence type="ECO:0000313" key="11">
    <source>
        <dbReference type="Proteomes" id="UP001154078"/>
    </source>
</evidence>
<evidence type="ECO:0000256" key="7">
    <source>
        <dbReference type="ARBA" id="ARBA00023136"/>
    </source>
</evidence>
<keyword evidence="7 9" id="KW-0472">Membrane</keyword>
<dbReference type="GO" id="GO:0006891">
    <property type="term" value="P:intra-Golgi vesicle-mediated transport"/>
    <property type="evidence" value="ECO:0007669"/>
    <property type="project" value="TreeGrafter"/>
</dbReference>
<dbReference type="PIRSF" id="PIRSF015415">
    <property type="entry name" value="COG8"/>
    <property type="match status" value="1"/>
</dbReference>
<dbReference type="GO" id="GO:0000139">
    <property type="term" value="C:Golgi membrane"/>
    <property type="evidence" value="ECO:0007669"/>
    <property type="project" value="UniProtKB-SubCell"/>
</dbReference>
<keyword evidence="11" id="KW-1185">Reference proteome</keyword>
<organism evidence="10 11">
    <name type="scientific">Brassicogethes aeneus</name>
    <name type="common">Rape pollen beetle</name>
    <name type="synonym">Meligethes aeneus</name>
    <dbReference type="NCBI Taxonomy" id="1431903"/>
    <lineage>
        <taxon>Eukaryota</taxon>
        <taxon>Metazoa</taxon>
        <taxon>Ecdysozoa</taxon>
        <taxon>Arthropoda</taxon>
        <taxon>Hexapoda</taxon>
        <taxon>Insecta</taxon>
        <taxon>Pterygota</taxon>
        <taxon>Neoptera</taxon>
        <taxon>Endopterygota</taxon>
        <taxon>Coleoptera</taxon>
        <taxon>Polyphaga</taxon>
        <taxon>Cucujiformia</taxon>
        <taxon>Nitidulidae</taxon>
        <taxon>Meligethinae</taxon>
        <taxon>Brassicogethes</taxon>
    </lineage>
</organism>
<evidence type="ECO:0000256" key="4">
    <source>
        <dbReference type="ARBA" id="ARBA00022448"/>
    </source>
</evidence>
<dbReference type="EMBL" id="OV121138">
    <property type="protein sequence ID" value="CAH0561212.1"/>
    <property type="molecule type" value="Genomic_DNA"/>
</dbReference>
<accession>A0A9P0FL38</accession>
<dbReference type="Proteomes" id="UP001154078">
    <property type="component" value="Chromosome 7"/>
</dbReference>
<dbReference type="InterPro" id="IPR016632">
    <property type="entry name" value="COG8_Metazoal_Plant"/>
</dbReference>
<dbReference type="OrthoDB" id="1661054at2759"/>
<evidence type="ECO:0000256" key="9">
    <source>
        <dbReference type="PIRNR" id="PIRNR015415"/>
    </source>
</evidence>
<comment type="similarity">
    <text evidence="2 9">Belongs to the COG8 family.</text>
</comment>
<evidence type="ECO:0000256" key="5">
    <source>
        <dbReference type="ARBA" id="ARBA00022927"/>
    </source>
</evidence>
<dbReference type="PANTHER" id="PTHR21311:SF0">
    <property type="entry name" value="CONSERVED OLIGOMERIC GOLGI COMPLEX SUBUNIT 8"/>
    <property type="match status" value="1"/>
</dbReference>
<name>A0A9P0FL38_BRAAE</name>
<evidence type="ECO:0000256" key="3">
    <source>
        <dbReference type="ARBA" id="ARBA00020983"/>
    </source>
</evidence>
<sequence>MDSERAKLLNLLYPDEYPAEWDYNVQLDEYLTKLGSYKVDDLIKEPTRLRDEKSAVHDQTQELALTNYKVFIETADCSRDLFTQFKEIDGKVNKVLSCLPEFEKKCHEFNESTSGINHLRKLNSLTLTRNAQLLEILEMPQLMSSFINDELYEDALELAGYVRKLYNQHPDIPIFKSILDDVNQAWLLMLHKLLSQLSHDLNLPKCLQIVSHLRQMEVFTESELRLKFLHARDLFLQNCLTAIPNEDVNHHITKTIDVTRVNLFNIVTQYKATFNDDEHSPLASIRNSNINQNVIFYSWINKKISEFLKTLETDLSRGVNSVESILGQSMYFGLSFSKVGCDFRSLMIPIFTGCILRYFQDSVKKSLVSFEKNIEKFTLINKNHPNVPWKNKTEDHMQPPDSLLEFYPLAEYLNNILNALNELRVCAPISIIDDIVNSLEDSLIFISKSILILYTQEKQAFTPNSKDAFTRLCMCFADDLVPYLQKSIHIIFPPGNIAAKLGITVQTLQNENISFFDKNKIVEHIGHLLPTKIEPEIHLEENIVEKKQEDSKKSEL</sequence>
<dbReference type="Pfam" id="PF04124">
    <property type="entry name" value="Dor1"/>
    <property type="match status" value="1"/>
</dbReference>
<evidence type="ECO:0000256" key="1">
    <source>
        <dbReference type="ARBA" id="ARBA00004395"/>
    </source>
</evidence>
<dbReference type="GO" id="GO:0017119">
    <property type="term" value="C:Golgi transport complex"/>
    <property type="evidence" value="ECO:0007669"/>
    <property type="project" value="UniProtKB-UniRule"/>
</dbReference>
<evidence type="ECO:0000256" key="8">
    <source>
        <dbReference type="ARBA" id="ARBA00031347"/>
    </source>
</evidence>
<comment type="subunit">
    <text evidence="9">Component of the conserved oligomeric Golgi complex which is composed of eight different subunits and is required for normal Golgi morphology and localization.</text>
</comment>
<dbReference type="InterPro" id="IPR016159">
    <property type="entry name" value="Cullin_repeat-like_dom_sf"/>
</dbReference>
<proteinExistence type="inferred from homology"/>
<dbReference type="GO" id="GO:0015031">
    <property type="term" value="P:protein transport"/>
    <property type="evidence" value="ECO:0007669"/>
    <property type="project" value="UniProtKB-UniRule"/>
</dbReference>
<evidence type="ECO:0000256" key="2">
    <source>
        <dbReference type="ARBA" id="ARBA00006419"/>
    </source>
</evidence>
<keyword evidence="4 9" id="KW-0813">Transport</keyword>
<dbReference type="AlphaFoldDB" id="A0A9P0FL38"/>